<evidence type="ECO:0000313" key="3">
    <source>
        <dbReference type="EMBL" id="QPH16444.1"/>
    </source>
</evidence>
<feature type="region of interest" description="Disordered" evidence="1">
    <location>
        <begin position="51"/>
        <end position="80"/>
    </location>
</feature>
<evidence type="ECO:0000259" key="2">
    <source>
        <dbReference type="PROSITE" id="PS50097"/>
    </source>
</evidence>
<sequence>MGTTTHPGLRVSQAASLSNKQPNEIFFRVLVKDGLFTSCIMRQLDEKFHAQDRRFSSSPPHDDSDQKDVSSEEVDNGTIRLDPSGDAVLLVQADASRRFLVSSRTLCLASKYFAALFGSSFAEGQAARGGELPPSSPEGKMTLKPRRSSHQSCTIASWIHTGRWIPDVLAKVALHSDKYQCHIETTSIAAIRNVRIEFRFMWGGYDIIQLLPEAMQSKIETRIMDTLEVFRDEIELMERPSTGSISQSHDIHRGRCPRCGRSYSPGVMQCRHCRNKSLFPEMCTPEKRVADYSSILRRANLWPPREPFEECSITEMAARLEALTKDTEHKCDGGSKCPLKEQIQELYNRVCSTML</sequence>
<dbReference type="AlphaFoldDB" id="A0A7U3Q289"/>
<keyword evidence="4" id="KW-1185">Reference proteome</keyword>
<feature type="compositionally biased region" description="Basic and acidic residues" evidence="1">
    <location>
        <begin position="51"/>
        <end position="70"/>
    </location>
</feature>
<gene>
    <name evidence="3" type="ORF">C2857_001098</name>
</gene>
<evidence type="ECO:0000256" key="1">
    <source>
        <dbReference type="SAM" id="MobiDB-lite"/>
    </source>
</evidence>
<dbReference type="InterPro" id="IPR000210">
    <property type="entry name" value="BTB/POZ_dom"/>
</dbReference>
<feature type="region of interest" description="Disordered" evidence="1">
    <location>
        <begin position="127"/>
        <end position="146"/>
    </location>
</feature>
<evidence type="ECO:0000313" key="4">
    <source>
        <dbReference type="Proteomes" id="UP000594364"/>
    </source>
</evidence>
<accession>A0A7U3Q289</accession>
<feature type="domain" description="BTB" evidence="2">
    <location>
        <begin position="85"/>
        <end position="163"/>
    </location>
</feature>
<dbReference type="Proteomes" id="UP000594364">
    <property type="component" value="Chromosome 6"/>
</dbReference>
<organism evidence="3 4">
    <name type="scientific">Epichloe festucae (strain Fl1)</name>
    <dbReference type="NCBI Taxonomy" id="877507"/>
    <lineage>
        <taxon>Eukaryota</taxon>
        <taxon>Fungi</taxon>
        <taxon>Dikarya</taxon>
        <taxon>Ascomycota</taxon>
        <taxon>Pezizomycotina</taxon>
        <taxon>Sordariomycetes</taxon>
        <taxon>Hypocreomycetidae</taxon>
        <taxon>Hypocreales</taxon>
        <taxon>Clavicipitaceae</taxon>
        <taxon>Epichloe</taxon>
    </lineage>
</organism>
<dbReference type="OrthoDB" id="5326346at2759"/>
<dbReference type="PROSITE" id="PS50097">
    <property type="entry name" value="BTB"/>
    <property type="match status" value="1"/>
</dbReference>
<name>A0A7U3Q289_EPIFF</name>
<proteinExistence type="predicted"/>
<protein>
    <recommendedName>
        <fullName evidence="2">BTB domain-containing protein</fullName>
    </recommendedName>
</protein>
<dbReference type="EMBL" id="CP031390">
    <property type="protein sequence ID" value="QPH16444.1"/>
    <property type="molecule type" value="Genomic_DNA"/>
</dbReference>
<reference evidence="3 4" key="1">
    <citation type="journal article" date="2018" name="PLoS Genet.">
        <title>Repeat elements organise 3D genome structure and mediate transcription in the filamentous fungus Epichloe festucae.</title>
        <authorList>
            <person name="Winter D.J."/>
            <person name="Ganley A.R.D."/>
            <person name="Young C.A."/>
            <person name="Liachko I."/>
            <person name="Schardl C.L."/>
            <person name="Dupont P.Y."/>
            <person name="Berry D."/>
            <person name="Ram A."/>
            <person name="Scott B."/>
            <person name="Cox M.P."/>
        </authorList>
    </citation>
    <scope>NUCLEOTIDE SEQUENCE [LARGE SCALE GENOMIC DNA]</scope>
    <source>
        <strain evidence="3 4">Fl1</strain>
    </source>
</reference>